<comment type="subcellular location">
    <subcellularLocation>
        <location evidence="1">Preautophagosomal structure</location>
    </subcellularLocation>
</comment>
<dbReference type="Pfam" id="PF12490">
    <property type="entry name" value="BCAS3"/>
    <property type="match status" value="1"/>
</dbReference>
<dbReference type="PANTHER" id="PTHR13268">
    <property type="entry name" value="BREAST CARCINOMA AMPLIFIED SEQUENCE 3"/>
    <property type="match status" value="1"/>
</dbReference>
<dbReference type="Proteomes" id="UP000605846">
    <property type="component" value="Unassembled WGS sequence"/>
</dbReference>
<dbReference type="InterPro" id="IPR036322">
    <property type="entry name" value="WD40_repeat_dom_sf"/>
</dbReference>
<keyword evidence="6" id="KW-1185">Reference proteome</keyword>
<evidence type="ECO:0000256" key="1">
    <source>
        <dbReference type="ARBA" id="ARBA00004329"/>
    </source>
</evidence>
<dbReference type="OrthoDB" id="25778at2759"/>
<feature type="region of interest" description="Disordered" evidence="2">
    <location>
        <begin position="1"/>
        <end position="20"/>
    </location>
</feature>
<evidence type="ECO:0000313" key="6">
    <source>
        <dbReference type="Proteomes" id="UP000605846"/>
    </source>
</evidence>
<proteinExistence type="predicted"/>
<dbReference type="PANTHER" id="PTHR13268:SF0">
    <property type="entry name" value="BCAS3 MICROTUBULE ASSOCIATED CELL MIGRATION FACTOR"/>
    <property type="match status" value="1"/>
</dbReference>
<accession>A0A8H7BXG4</accession>
<dbReference type="EMBL" id="JABAYA010000062">
    <property type="protein sequence ID" value="KAF7727201.1"/>
    <property type="molecule type" value="Genomic_DNA"/>
</dbReference>
<dbReference type="Pfam" id="PF21034">
    <property type="entry name" value="BCAS3_WD40"/>
    <property type="match status" value="1"/>
</dbReference>
<feature type="compositionally biased region" description="Low complexity" evidence="2">
    <location>
        <begin position="631"/>
        <end position="641"/>
    </location>
</feature>
<feature type="compositionally biased region" description="Polar residues" evidence="2">
    <location>
        <begin position="608"/>
        <end position="626"/>
    </location>
</feature>
<dbReference type="GO" id="GO:0000407">
    <property type="term" value="C:phagophore assembly site"/>
    <property type="evidence" value="ECO:0007669"/>
    <property type="project" value="UniProtKB-SubCell"/>
</dbReference>
<evidence type="ECO:0000259" key="3">
    <source>
        <dbReference type="Pfam" id="PF12490"/>
    </source>
</evidence>
<dbReference type="SUPFAM" id="SSF50978">
    <property type="entry name" value="WD40 repeat-like"/>
    <property type="match status" value="1"/>
</dbReference>
<gene>
    <name evidence="5" type="ORF">EC973_007899</name>
</gene>
<reference evidence="5" key="1">
    <citation type="submission" date="2020-01" db="EMBL/GenBank/DDBJ databases">
        <title>Genome Sequencing of Three Apophysomyces-Like Fungal Strains Confirms a Novel Fungal Genus in the Mucoromycota with divergent Burkholderia-like Endosymbiotic Bacteria.</title>
        <authorList>
            <person name="Stajich J.E."/>
            <person name="Macias A.M."/>
            <person name="Carter-House D."/>
            <person name="Lovett B."/>
            <person name="Kasson L.R."/>
            <person name="Berry K."/>
            <person name="Grigoriev I."/>
            <person name="Chang Y."/>
            <person name="Spatafora J."/>
            <person name="Kasson M.T."/>
        </authorList>
    </citation>
    <scope>NUCLEOTIDE SEQUENCE</scope>
    <source>
        <strain evidence="5">NRRL A-21654</strain>
    </source>
</reference>
<evidence type="ECO:0000313" key="5">
    <source>
        <dbReference type="EMBL" id="KAF7727201.1"/>
    </source>
</evidence>
<dbReference type="InterPro" id="IPR045142">
    <property type="entry name" value="BCAS3-like"/>
</dbReference>
<feature type="region of interest" description="Disordered" evidence="2">
    <location>
        <begin position="608"/>
        <end position="641"/>
    </location>
</feature>
<dbReference type="InterPro" id="IPR048382">
    <property type="entry name" value="BCAS3_WD40"/>
</dbReference>
<feature type="compositionally biased region" description="Acidic residues" evidence="2">
    <location>
        <begin position="720"/>
        <end position="730"/>
    </location>
</feature>
<feature type="compositionally biased region" description="Polar residues" evidence="2">
    <location>
        <begin position="55"/>
        <end position="74"/>
    </location>
</feature>
<dbReference type="AlphaFoldDB" id="A0A8H7BXG4"/>
<evidence type="ECO:0008006" key="7">
    <source>
        <dbReference type="Google" id="ProtNLM"/>
    </source>
</evidence>
<protein>
    <recommendedName>
        <fullName evidence="7">BCAS3 domain-containing protein</fullName>
    </recommendedName>
</protein>
<organism evidence="5 6">
    <name type="scientific">Apophysomyces ossiformis</name>
    <dbReference type="NCBI Taxonomy" id="679940"/>
    <lineage>
        <taxon>Eukaryota</taxon>
        <taxon>Fungi</taxon>
        <taxon>Fungi incertae sedis</taxon>
        <taxon>Mucoromycota</taxon>
        <taxon>Mucoromycotina</taxon>
        <taxon>Mucoromycetes</taxon>
        <taxon>Mucorales</taxon>
        <taxon>Mucorineae</taxon>
        <taxon>Mucoraceae</taxon>
        <taxon>Apophysomyces</taxon>
    </lineage>
</organism>
<evidence type="ECO:0000259" key="4">
    <source>
        <dbReference type="Pfam" id="PF21034"/>
    </source>
</evidence>
<feature type="domain" description="BCAS3" evidence="3">
    <location>
        <begin position="451"/>
        <end position="547"/>
    </location>
</feature>
<feature type="region of interest" description="Disordered" evidence="2">
    <location>
        <begin position="712"/>
        <end position="762"/>
    </location>
</feature>
<feature type="compositionally biased region" description="Gly residues" evidence="2">
    <location>
        <begin position="1"/>
        <end position="14"/>
    </location>
</feature>
<feature type="domain" description="BCAS3 WD40" evidence="4">
    <location>
        <begin position="117"/>
        <end position="225"/>
    </location>
</feature>
<name>A0A8H7BXG4_9FUNG</name>
<dbReference type="Gene3D" id="2.130.10.10">
    <property type="entry name" value="YVTN repeat-like/Quinoprotein amine dehydrogenase"/>
    <property type="match status" value="1"/>
</dbReference>
<evidence type="ECO:0000256" key="2">
    <source>
        <dbReference type="SAM" id="MobiDB-lite"/>
    </source>
</evidence>
<dbReference type="InterPro" id="IPR022175">
    <property type="entry name" value="BCAS3_dom"/>
</dbReference>
<comment type="caution">
    <text evidence="5">The sequence shown here is derived from an EMBL/GenBank/DDBJ whole genome shotgun (WGS) entry which is preliminary data.</text>
</comment>
<dbReference type="InterPro" id="IPR015943">
    <property type="entry name" value="WD40/YVTN_repeat-like_dom_sf"/>
</dbReference>
<sequence>MTTQGGISGAGLGVLNGEKDVKGAAKDIAKEMVNGMKTISEYGYQTLSNYFSNSPDPLMGSPNSARRTNMTPSPAGSRHDFGDKPSSGKKKSPPAGMIMIRDTLKLPSSSKNLLASAIAHFRPHVHPVTCLTFNDPGTLLMSVSKQGHTFHIFSILLNGGSLGNVSHIYSLSRGYTDAQVEDCQFSVDSMWCAVSTARGTTHVYAINPLGGKPEITGHVNGRVNNPPFDLLMSSRKPAQRRTMPSDTGQHEEAAGVVANGLPITMMAPLPYQVPTPSTSGSTISRHPRQRYRAKLVASFLSNVRSPSFVTSGEVLGKSQNNGSMMRYGGSSVPSGHPTPVSSFKHQASSIGSILSTFGSTVASTQITSLLPHQSRTPSWTSAKDKTSDNRLFGFDEEESSMEDDTAKIVNDEMGYQDLYSFHPTGILTLHRCWVTKSVVKKRENGRNVEKLELSIKEEDVAEWRVARTHEWDEVKVPLNSQSSLVEIQTTKKAKKKGGPKEKTLDNKGLTKGWLSNAEIATYPIVDAPLWSSCQFSFQNYASDNLRKELQAGLIPACRVVTVRKEMPEPYSSRIDRVGKTMTRIANKEDENLDDALAELEENLSKAMQTSFTPSPTLKTPLANSPSGIKRLSSSAGAGLSASPMRLSLNRNTSLSFEDAYLISMGGAPGSDTTYDGRDYLTDRAKHQELMQDLGRSSLIQFDGDDFDEDIKTSDDVIRLEDEEDDYDSTDVDIQGDQVFSPDGDNEVDDPAESVINDLDLKD</sequence>
<dbReference type="GO" id="GO:0042594">
    <property type="term" value="P:response to starvation"/>
    <property type="evidence" value="ECO:0007669"/>
    <property type="project" value="TreeGrafter"/>
</dbReference>
<feature type="region of interest" description="Disordered" evidence="2">
    <location>
        <begin position="55"/>
        <end position="96"/>
    </location>
</feature>
<dbReference type="GO" id="GO:0006914">
    <property type="term" value="P:autophagy"/>
    <property type="evidence" value="ECO:0007669"/>
    <property type="project" value="InterPro"/>
</dbReference>